<dbReference type="GO" id="GO:0043565">
    <property type="term" value="F:sequence-specific DNA binding"/>
    <property type="evidence" value="ECO:0007669"/>
    <property type="project" value="InterPro"/>
</dbReference>
<accession>A0A1H7W214</accession>
<dbReference type="SMART" id="SM00344">
    <property type="entry name" value="HTH_ASNC"/>
    <property type="match status" value="1"/>
</dbReference>
<dbReference type="EMBL" id="JASAYQ010000012">
    <property type="protein sequence ID" value="MDP8173242.1"/>
    <property type="molecule type" value="Genomic_DNA"/>
</dbReference>
<evidence type="ECO:0000313" key="6">
    <source>
        <dbReference type="EMBL" id="MDP8173242.1"/>
    </source>
</evidence>
<evidence type="ECO:0000313" key="7">
    <source>
        <dbReference type="EMBL" id="SEM15058.1"/>
    </source>
</evidence>
<keyword evidence="9" id="KW-1185">Reference proteome</keyword>
<dbReference type="GeneID" id="83543633"/>
<dbReference type="STRING" id="97481.SAMN05444853_10675"/>
<evidence type="ECO:0000313" key="9">
    <source>
        <dbReference type="Proteomes" id="UP001224812"/>
    </source>
</evidence>
<dbReference type="EMBL" id="JASAVS010000005">
    <property type="protein sequence ID" value="MDP8085044.1"/>
    <property type="molecule type" value="Genomic_DNA"/>
</dbReference>
<dbReference type="Gene3D" id="1.10.10.10">
    <property type="entry name" value="Winged helix-like DNA-binding domain superfamily/Winged helix DNA-binding domain"/>
    <property type="match status" value="1"/>
</dbReference>
<evidence type="ECO:0000313" key="5">
    <source>
        <dbReference type="EMBL" id="MDP8085044.1"/>
    </source>
</evidence>
<keyword evidence="1" id="KW-0805">Transcription regulation</keyword>
<reference evidence="7" key="1">
    <citation type="submission" date="2016-10" db="EMBL/GenBank/DDBJ databases">
        <authorList>
            <person name="de Groot N.N."/>
        </authorList>
    </citation>
    <scope>NUCLEOTIDE SEQUENCE [LARGE SCALE GENOMIC DNA]</scope>
    <source>
        <strain evidence="7">DSM 24204</strain>
    </source>
</reference>
<dbReference type="SUPFAM" id="SSF54909">
    <property type="entry name" value="Dimeric alpha+beta barrel"/>
    <property type="match status" value="1"/>
</dbReference>
<reference evidence="6" key="4">
    <citation type="journal article" date="2023" name="Front. Microbiol.">
        <title>Phylogeography and host specificity of Pasteurellaceae pathogenic to sea-farmed fish in the north-east Atlantic.</title>
        <authorList>
            <person name="Gulla S."/>
            <person name="Colquhoun D.J."/>
            <person name="Olsen A.B."/>
            <person name="Spilsberg B."/>
            <person name="Lagesen K."/>
            <person name="Aakesson C.P."/>
            <person name="Strom S."/>
            <person name="Manji F."/>
            <person name="Birkbeck T.H."/>
            <person name="Nilsen H.K."/>
        </authorList>
    </citation>
    <scope>NUCLEOTIDE SEQUENCE</scope>
    <source>
        <strain evidence="6">TW16_20</strain>
    </source>
</reference>
<dbReference type="InterPro" id="IPR000485">
    <property type="entry name" value="AsnC-type_HTH_dom"/>
</dbReference>
<dbReference type="EMBL" id="FOBN01000006">
    <property type="protein sequence ID" value="SEM15058.1"/>
    <property type="molecule type" value="Genomic_DNA"/>
</dbReference>
<evidence type="ECO:0000313" key="8">
    <source>
        <dbReference type="Proteomes" id="UP000198883"/>
    </source>
</evidence>
<protein>
    <submittedName>
        <fullName evidence="7">Lrp/AsnC family transcriptional regulator</fullName>
    </submittedName>
</protein>
<dbReference type="Pfam" id="PF01037">
    <property type="entry name" value="AsnC_trans_reg"/>
    <property type="match status" value="1"/>
</dbReference>
<dbReference type="AlphaFoldDB" id="A0A1H7W214"/>
<dbReference type="InterPro" id="IPR036388">
    <property type="entry name" value="WH-like_DNA-bd_sf"/>
</dbReference>
<dbReference type="Proteomes" id="UP001236239">
    <property type="component" value="Unassembled WGS sequence"/>
</dbReference>
<feature type="domain" description="HTH asnC-type" evidence="4">
    <location>
        <begin position="4"/>
        <end position="65"/>
    </location>
</feature>
<dbReference type="PANTHER" id="PTHR30154">
    <property type="entry name" value="LEUCINE-RESPONSIVE REGULATORY PROTEIN"/>
    <property type="match status" value="1"/>
</dbReference>
<name>A0A1H7W214_9PAST</name>
<dbReference type="GO" id="GO:0043200">
    <property type="term" value="P:response to amino acid"/>
    <property type="evidence" value="ECO:0007669"/>
    <property type="project" value="TreeGrafter"/>
</dbReference>
<organism evidence="7 8">
    <name type="scientific">Phocoenobacter skyensis</name>
    <dbReference type="NCBI Taxonomy" id="97481"/>
    <lineage>
        <taxon>Bacteria</taxon>
        <taxon>Pseudomonadati</taxon>
        <taxon>Pseudomonadota</taxon>
        <taxon>Gammaproteobacteria</taxon>
        <taxon>Pasteurellales</taxon>
        <taxon>Pasteurellaceae</taxon>
        <taxon>Phocoenobacter</taxon>
    </lineage>
</organism>
<dbReference type="GO" id="GO:0005829">
    <property type="term" value="C:cytosol"/>
    <property type="evidence" value="ECO:0007669"/>
    <property type="project" value="TreeGrafter"/>
</dbReference>
<evidence type="ECO:0000256" key="2">
    <source>
        <dbReference type="ARBA" id="ARBA00023125"/>
    </source>
</evidence>
<gene>
    <name evidence="5" type="ORF">QJT92_03755</name>
    <name evidence="6" type="ORF">QJU93_07720</name>
    <name evidence="7" type="ORF">SAMN05444853_10675</name>
</gene>
<dbReference type="InterPro" id="IPR019887">
    <property type="entry name" value="Tscrpt_reg_AsnC/Lrp_C"/>
</dbReference>
<dbReference type="OrthoDB" id="166264at2"/>
<dbReference type="Pfam" id="PF13404">
    <property type="entry name" value="HTH_AsnC-type"/>
    <property type="match status" value="1"/>
</dbReference>
<dbReference type="PROSITE" id="PS50956">
    <property type="entry name" value="HTH_ASNC_2"/>
    <property type="match status" value="1"/>
</dbReference>
<dbReference type="Proteomes" id="UP001224812">
    <property type="component" value="Unassembled WGS sequence"/>
</dbReference>
<dbReference type="GO" id="GO:0006355">
    <property type="term" value="P:regulation of DNA-templated transcription"/>
    <property type="evidence" value="ECO:0007669"/>
    <property type="project" value="UniProtKB-ARBA"/>
</dbReference>
<sequence>MYRLDKIDRQILRLLQKDASISITDLAEKVNLTTTPCWRRIHRLEELKIISNRVVLIDANKVDLSLIGFVRIKTRDHSAQWYHKFSKTIIDFPEVTAFYRMAGEYDYLMQVRVKDIHAFDIFYKKLVREVEGLTDVTSTFAMEELKHTYELPI</sequence>
<dbReference type="InterPro" id="IPR019888">
    <property type="entry name" value="Tscrpt_reg_AsnC-like"/>
</dbReference>
<dbReference type="PANTHER" id="PTHR30154:SF17">
    <property type="entry name" value="DNA-BINDING TRANSCRIPTIONAL ACTIVATOR DECR"/>
    <property type="match status" value="1"/>
</dbReference>
<dbReference type="InterPro" id="IPR011008">
    <property type="entry name" value="Dimeric_a/b-barrel"/>
</dbReference>
<dbReference type="Gene3D" id="3.30.70.920">
    <property type="match status" value="1"/>
</dbReference>
<dbReference type="InterPro" id="IPR011991">
    <property type="entry name" value="ArsR-like_HTH"/>
</dbReference>
<dbReference type="Proteomes" id="UP000198883">
    <property type="component" value="Unassembled WGS sequence"/>
</dbReference>
<dbReference type="RefSeq" id="WP_090921163.1">
    <property type="nucleotide sequence ID" value="NZ_CP016180.1"/>
</dbReference>
<reference evidence="5 9" key="3">
    <citation type="journal article" date="2023" name="Front. Microbiol.">
        <title>Phylogeography and host specificity of Pasteurellaceae pathogenic to sea-farmed fish in the north-east Atlantic.</title>
        <authorList>
            <person name="Gulla S."/>
            <person name="Colquhoun D.J."/>
            <person name="Olsen A.B."/>
            <person name="Spilsberg B."/>
            <person name="Lagesen K."/>
            <person name="Aakesson C.P."/>
            <person name="Strom S."/>
            <person name="Manji F."/>
            <person name="Birkbeck T.H."/>
            <person name="Nilsen H.K."/>
        </authorList>
    </citation>
    <scope>NUCLEOTIDE SEQUENCE [LARGE SCALE GENOMIC DNA]</scope>
    <source>
        <strain evidence="5 9">VIO11850</strain>
    </source>
</reference>
<reference evidence="8" key="2">
    <citation type="submission" date="2016-10" db="EMBL/GenBank/DDBJ databases">
        <authorList>
            <person name="Varghese N."/>
            <person name="Submissions S."/>
        </authorList>
    </citation>
    <scope>NUCLEOTIDE SEQUENCE [LARGE SCALE GENOMIC DNA]</scope>
    <source>
        <strain evidence="8">DSM 24204</strain>
    </source>
</reference>
<dbReference type="CDD" id="cd00090">
    <property type="entry name" value="HTH_ARSR"/>
    <property type="match status" value="1"/>
</dbReference>
<evidence type="ECO:0000256" key="3">
    <source>
        <dbReference type="ARBA" id="ARBA00023163"/>
    </source>
</evidence>
<keyword evidence="3" id="KW-0804">Transcription</keyword>
<evidence type="ECO:0000259" key="4">
    <source>
        <dbReference type="PROSITE" id="PS50956"/>
    </source>
</evidence>
<keyword evidence="2" id="KW-0238">DNA-binding</keyword>
<dbReference type="SUPFAM" id="SSF46785">
    <property type="entry name" value="Winged helix' DNA-binding domain"/>
    <property type="match status" value="1"/>
</dbReference>
<dbReference type="PRINTS" id="PR00033">
    <property type="entry name" value="HTHASNC"/>
</dbReference>
<dbReference type="InterPro" id="IPR036390">
    <property type="entry name" value="WH_DNA-bd_sf"/>
</dbReference>
<proteinExistence type="predicted"/>
<evidence type="ECO:0000256" key="1">
    <source>
        <dbReference type="ARBA" id="ARBA00023015"/>
    </source>
</evidence>